<feature type="region of interest" description="Disordered" evidence="1">
    <location>
        <begin position="97"/>
        <end position="167"/>
    </location>
</feature>
<feature type="compositionally biased region" description="Basic and acidic residues" evidence="1">
    <location>
        <begin position="144"/>
        <end position="167"/>
    </location>
</feature>
<protein>
    <submittedName>
        <fullName evidence="2">Uncharacterized protein</fullName>
    </submittedName>
</protein>
<accession>Q69XV6</accession>
<dbReference type="EMBL" id="AP003539">
    <property type="protein sequence ID" value="BAD35371.1"/>
    <property type="molecule type" value="Genomic_DNA"/>
</dbReference>
<dbReference type="Proteomes" id="UP000000763">
    <property type="component" value="Chromosome 6"/>
</dbReference>
<dbReference type="AlphaFoldDB" id="Q69XV6"/>
<organism evidence="2 3">
    <name type="scientific">Oryza sativa subsp. japonica</name>
    <name type="common">Rice</name>
    <dbReference type="NCBI Taxonomy" id="39947"/>
    <lineage>
        <taxon>Eukaryota</taxon>
        <taxon>Viridiplantae</taxon>
        <taxon>Streptophyta</taxon>
        <taxon>Embryophyta</taxon>
        <taxon>Tracheophyta</taxon>
        <taxon>Spermatophyta</taxon>
        <taxon>Magnoliopsida</taxon>
        <taxon>Liliopsida</taxon>
        <taxon>Poales</taxon>
        <taxon>Poaceae</taxon>
        <taxon>BOP clade</taxon>
        <taxon>Oryzoideae</taxon>
        <taxon>Oryzeae</taxon>
        <taxon>Oryzinae</taxon>
        <taxon>Oryza</taxon>
        <taxon>Oryza sativa</taxon>
    </lineage>
</organism>
<feature type="compositionally biased region" description="Basic residues" evidence="1">
    <location>
        <begin position="131"/>
        <end position="143"/>
    </location>
</feature>
<sequence>MMGAGAVAAASGRGLERWQRRAGCKFNRAASWMTMMMLASSNNLTDDPGAAPAPADYPLPRPRVRPTPSSRHGPWLAQAVIYDESGRRRPTACDMEVARGKRRNEMQGLGILGSQGRGGESADAPLWPSPARRRRHSSTRRCHSQGDKKREIRKEREEEEGLERKRG</sequence>
<gene>
    <name evidence="2" type="primary">P0040H10.34</name>
</gene>
<evidence type="ECO:0000313" key="2">
    <source>
        <dbReference type="EMBL" id="BAD35371.1"/>
    </source>
</evidence>
<reference evidence="3" key="2">
    <citation type="journal article" date="2008" name="Nucleic Acids Res.">
        <title>The rice annotation project database (RAP-DB): 2008 update.</title>
        <authorList>
            <consortium name="The rice annotation project (RAP)"/>
        </authorList>
    </citation>
    <scope>GENOME REANNOTATION</scope>
    <source>
        <strain evidence="3">cv. Nipponbare</strain>
    </source>
</reference>
<feature type="region of interest" description="Disordered" evidence="1">
    <location>
        <begin position="41"/>
        <end position="72"/>
    </location>
</feature>
<proteinExistence type="predicted"/>
<feature type="compositionally biased region" description="Gly residues" evidence="1">
    <location>
        <begin position="110"/>
        <end position="119"/>
    </location>
</feature>
<evidence type="ECO:0000313" key="3">
    <source>
        <dbReference type="Proteomes" id="UP000000763"/>
    </source>
</evidence>
<evidence type="ECO:0000256" key="1">
    <source>
        <dbReference type="SAM" id="MobiDB-lite"/>
    </source>
</evidence>
<reference evidence="3" key="1">
    <citation type="journal article" date="2005" name="Nature">
        <title>The map-based sequence of the rice genome.</title>
        <authorList>
            <consortium name="International rice genome sequencing project (IRGSP)"/>
            <person name="Matsumoto T."/>
            <person name="Wu J."/>
            <person name="Kanamori H."/>
            <person name="Katayose Y."/>
            <person name="Fujisawa M."/>
            <person name="Namiki N."/>
            <person name="Mizuno H."/>
            <person name="Yamamoto K."/>
            <person name="Antonio B.A."/>
            <person name="Baba T."/>
            <person name="Sakata K."/>
            <person name="Nagamura Y."/>
            <person name="Aoki H."/>
            <person name="Arikawa K."/>
            <person name="Arita K."/>
            <person name="Bito T."/>
            <person name="Chiden Y."/>
            <person name="Fujitsuka N."/>
            <person name="Fukunaka R."/>
            <person name="Hamada M."/>
            <person name="Harada C."/>
            <person name="Hayashi A."/>
            <person name="Hijishita S."/>
            <person name="Honda M."/>
            <person name="Hosokawa S."/>
            <person name="Ichikawa Y."/>
            <person name="Idonuma A."/>
            <person name="Iijima M."/>
            <person name="Ikeda M."/>
            <person name="Ikeno M."/>
            <person name="Ito K."/>
            <person name="Ito S."/>
            <person name="Ito T."/>
            <person name="Ito Y."/>
            <person name="Ito Y."/>
            <person name="Iwabuchi A."/>
            <person name="Kamiya K."/>
            <person name="Karasawa W."/>
            <person name="Kurita K."/>
            <person name="Katagiri S."/>
            <person name="Kikuta A."/>
            <person name="Kobayashi H."/>
            <person name="Kobayashi N."/>
            <person name="Machita K."/>
            <person name="Maehara T."/>
            <person name="Masukawa M."/>
            <person name="Mizubayashi T."/>
            <person name="Mukai Y."/>
            <person name="Nagasaki H."/>
            <person name="Nagata Y."/>
            <person name="Naito S."/>
            <person name="Nakashima M."/>
            <person name="Nakama Y."/>
            <person name="Nakamichi Y."/>
            <person name="Nakamura M."/>
            <person name="Meguro A."/>
            <person name="Negishi M."/>
            <person name="Ohta I."/>
            <person name="Ohta T."/>
            <person name="Okamoto M."/>
            <person name="Ono N."/>
            <person name="Saji S."/>
            <person name="Sakaguchi M."/>
            <person name="Sakai K."/>
            <person name="Shibata M."/>
            <person name="Shimokawa T."/>
            <person name="Song J."/>
            <person name="Takazaki Y."/>
            <person name="Terasawa K."/>
            <person name="Tsugane M."/>
            <person name="Tsuji K."/>
            <person name="Ueda S."/>
            <person name="Waki K."/>
            <person name="Yamagata H."/>
            <person name="Yamamoto M."/>
            <person name="Yamamoto S."/>
            <person name="Yamane H."/>
            <person name="Yoshiki S."/>
            <person name="Yoshihara R."/>
            <person name="Yukawa K."/>
            <person name="Zhong H."/>
            <person name="Yano M."/>
            <person name="Yuan Q."/>
            <person name="Ouyang S."/>
            <person name="Liu J."/>
            <person name="Jones K.M."/>
            <person name="Gansberger K."/>
            <person name="Moffat K."/>
            <person name="Hill J."/>
            <person name="Bera J."/>
            <person name="Fadrosh D."/>
            <person name="Jin S."/>
            <person name="Johri S."/>
            <person name="Kim M."/>
            <person name="Overton L."/>
            <person name="Reardon M."/>
            <person name="Tsitrin T."/>
            <person name="Vuong H."/>
            <person name="Weaver B."/>
            <person name="Ciecko A."/>
            <person name="Tallon L."/>
            <person name="Jackson J."/>
            <person name="Pai G."/>
            <person name="Aken S.V."/>
            <person name="Utterback T."/>
            <person name="Reidmuller S."/>
            <person name="Feldblyum T."/>
            <person name="Hsiao J."/>
            <person name="Zismann V."/>
            <person name="Iobst S."/>
            <person name="de Vazeille A.R."/>
            <person name="Buell C.R."/>
            <person name="Ying K."/>
            <person name="Li Y."/>
            <person name="Lu T."/>
            <person name="Huang Y."/>
            <person name="Zhao Q."/>
            <person name="Feng Q."/>
            <person name="Zhang L."/>
            <person name="Zhu J."/>
            <person name="Weng Q."/>
            <person name="Mu J."/>
            <person name="Lu Y."/>
            <person name="Fan D."/>
            <person name="Liu Y."/>
            <person name="Guan J."/>
            <person name="Zhang Y."/>
            <person name="Yu S."/>
            <person name="Liu X."/>
            <person name="Zhang Y."/>
            <person name="Hong G."/>
            <person name="Han B."/>
            <person name="Choisne N."/>
            <person name="Demange N."/>
            <person name="Orjeda G."/>
            <person name="Samain S."/>
            <person name="Cattolico L."/>
            <person name="Pelletier E."/>
            <person name="Couloux A."/>
            <person name="Segurens B."/>
            <person name="Wincker P."/>
            <person name="D'Hont A."/>
            <person name="Scarpelli C."/>
            <person name="Weissenbach J."/>
            <person name="Salanoubat M."/>
            <person name="Quetier F."/>
            <person name="Yu Y."/>
            <person name="Kim H.R."/>
            <person name="Rambo T."/>
            <person name="Currie J."/>
            <person name="Collura K."/>
            <person name="Luo M."/>
            <person name="Yang T."/>
            <person name="Ammiraju J.S.S."/>
            <person name="Engler F."/>
            <person name="Soderlund C."/>
            <person name="Wing R.A."/>
            <person name="Palmer L.E."/>
            <person name="de la Bastide M."/>
            <person name="Spiegel L."/>
            <person name="Nascimento L."/>
            <person name="Zutavern T."/>
            <person name="O'Shaughnessy A."/>
            <person name="Dike S."/>
            <person name="Dedhia N."/>
            <person name="Preston R."/>
            <person name="Balija V."/>
            <person name="McCombie W.R."/>
            <person name="Chow T."/>
            <person name="Chen H."/>
            <person name="Chung M."/>
            <person name="Chen C."/>
            <person name="Shaw J."/>
            <person name="Wu H."/>
            <person name="Hsiao K."/>
            <person name="Chao Y."/>
            <person name="Chu M."/>
            <person name="Cheng C."/>
            <person name="Hour A."/>
            <person name="Lee P."/>
            <person name="Lin S."/>
            <person name="Lin Y."/>
            <person name="Liou J."/>
            <person name="Liu S."/>
            <person name="Hsing Y."/>
            <person name="Raghuvanshi S."/>
            <person name="Mohanty A."/>
            <person name="Bharti A.K."/>
            <person name="Gaur A."/>
            <person name="Gupta V."/>
            <person name="Kumar D."/>
            <person name="Ravi V."/>
            <person name="Vij S."/>
            <person name="Kapur A."/>
            <person name="Khurana P."/>
            <person name="Khurana P."/>
            <person name="Khurana J.P."/>
            <person name="Tyagi A.K."/>
            <person name="Gaikwad K."/>
            <person name="Singh A."/>
            <person name="Dalal V."/>
            <person name="Srivastava S."/>
            <person name="Dixit A."/>
            <person name="Pal A.K."/>
            <person name="Ghazi I.A."/>
            <person name="Yadav M."/>
            <person name="Pandit A."/>
            <person name="Bhargava A."/>
            <person name="Sureshbabu K."/>
            <person name="Batra K."/>
            <person name="Sharma T.R."/>
            <person name="Mohapatra T."/>
            <person name="Singh N.K."/>
            <person name="Messing J."/>
            <person name="Nelson A.B."/>
            <person name="Fuks G."/>
            <person name="Kavchok S."/>
            <person name="Keizer G."/>
            <person name="Linton E."/>
            <person name="Llaca V."/>
            <person name="Song R."/>
            <person name="Tanyolac B."/>
            <person name="Young S."/>
            <person name="Ho-Il K."/>
            <person name="Hahn J.H."/>
            <person name="Sangsakoo G."/>
            <person name="Vanavichit A."/>
            <person name="de Mattos Luiz.A.T."/>
            <person name="Zimmer P.D."/>
            <person name="Malone G."/>
            <person name="Dellagostin O."/>
            <person name="de Oliveira A.C."/>
            <person name="Bevan M."/>
            <person name="Bancroft I."/>
            <person name="Minx P."/>
            <person name="Cordum H."/>
            <person name="Wilson R."/>
            <person name="Cheng Z."/>
            <person name="Jin W."/>
            <person name="Jiang J."/>
            <person name="Leong S.A."/>
            <person name="Iwama H."/>
            <person name="Gojobori T."/>
            <person name="Itoh T."/>
            <person name="Niimura Y."/>
            <person name="Fujii Y."/>
            <person name="Habara T."/>
            <person name="Sakai H."/>
            <person name="Sato Y."/>
            <person name="Wilson G."/>
            <person name="Kumar K."/>
            <person name="McCouch S."/>
            <person name="Juretic N."/>
            <person name="Hoen D."/>
            <person name="Wright S."/>
            <person name="Bruskiewich R."/>
            <person name="Bureau T."/>
            <person name="Miyao A."/>
            <person name="Hirochika H."/>
            <person name="Nishikawa T."/>
            <person name="Kadowaki K."/>
            <person name="Sugiura M."/>
            <person name="Burr B."/>
            <person name="Sasaki T."/>
        </authorList>
    </citation>
    <scope>NUCLEOTIDE SEQUENCE [LARGE SCALE GENOMIC DNA]</scope>
    <source>
        <strain evidence="3">cv. Nipponbare</strain>
    </source>
</reference>
<name>Q69XV6_ORYSJ</name>